<keyword evidence="1" id="KW-1133">Transmembrane helix</keyword>
<feature type="domain" description="Aerotolerance regulator N-terminal" evidence="2">
    <location>
        <begin position="7"/>
        <end position="81"/>
    </location>
</feature>
<feature type="transmembrane region" description="Helical" evidence="1">
    <location>
        <begin position="6"/>
        <end position="28"/>
    </location>
</feature>
<feature type="domain" description="DUF4159" evidence="3">
    <location>
        <begin position="688"/>
        <end position="907"/>
    </location>
</feature>
<dbReference type="SUPFAM" id="SSF52317">
    <property type="entry name" value="Class I glutamine amidotransferase-like"/>
    <property type="match status" value="1"/>
</dbReference>
<evidence type="ECO:0008006" key="6">
    <source>
        <dbReference type="Google" id="ProtNLM"/>
    </source>
</evidence>
<dbReference type="Gene3D" id="3.40.50.880">
    <property type="match status" value="1"/>
</dbReference>
<gene>
    <name evidence="4" type="ORF">ROJ8625_00564</name>
</gene>
<evidence type="ECO:0000313" key="5">
    <source>
        <dbReference type="Proteomes" id="UP000193570"/>
    </source>
</evidence>
<evidence type="ECO:0000256" key="1">
    <source>
        <dbReference type="SAM" id="Phobius"/>
    </source>
</evidence>
<keyword evidence="1" id="KW-0472">Membrane</keyword>
<dbReference type="OrthoDB" id="9773014at2"/>
<evidence type="ECO:0000259" key="3">
    <source>
        <dbReference type="Pfam" id="PF13709"/>
    </source>
</evidence>
<dbReference type="InterPro" id="IPR025297">
    <property type="entry name" value="DUF4159"/>
</dbReference>
<dbReference type="Pfam" id="PF13709">
    <property type="entry name" value="DUF4159"/>
    <property type="match status" value="1"/>
</dbReference>
<dbReference type="AlphaFoldDB" id="A0A1X6YD39"/>
<organism evidence="4 5">
    <name type="scientific">Roseivivax jejudonensis</name>
    <dbReference type="NCBI Taxonomy" id="1529041"/>
    <lineage>
        <taxon>Bacteria</taxon>
        <taxon>Pseudomonadati</taxon>
        <taxon>Pseudomonadota</taxon>
        <taxon>Alphaproteobacteria</taxon>
        <taxon>Rhodobacterales</taxon>
        <taxon>Roseobacteraceae</taxon>
        <taxon>Roseivivax</taxon>
    </lineage>
</organism>
<name>A0A1X6YD39_9RHOB</name>
<dbReference type="NCBIfam" id="TIGR02226">
    <property type="entry name" value="two_anch"/>
    <property type="match status" value="1"/>
</dbReference>
<dbReference type="PANTHER" id="PTHR37464">
    <property type="entry name" value="BLL2463 PROTEIN"/>
    <property type="match status" value="1"/>
</dbReference>
<evidence type="ECO:0000259" key="2">
    <source>
        <dbReference type="Pfam" id="PF07584"/>
    </source>
</evidence>
<dbReference type="InterPro" id="IPR024163">
    <property type="entry name" value="Aerotolerance_reg_N"/>
</dbReference>
<dbReference type="InterPro" id="IPR011933">
    <property type="entry name" value="Double_TM_dom"/>
</dbReference>
<reference evidence="4 5" key="1">
    <citation type="submission" date="2017-03" db="EMBL/GenBank/DDBJ databases">
        <authorList>
            <person name="Afonso C.L."/>
            <person name="Miller P.J."/>
            <person name="Scott M.A."/>
            <person name="Spackman E."/>
            <person name="Goraichik I."/>
            <person name="Dimitrov K.M."/>
            <person name="Suarez D.L."/>
            <person name="Swayne D.E."/>
        </authorList>
    </citation>
    <scope>NUCLEOTIDE SEQUENCE [LARGE SCALE GENOMIC DNA]</scope>
    <source>
        <strain evidence="4 5">CECT 8625</strain>
    </source>
</reference>
<accession>A0A1X6YD39</accession>
<keyword evidence="5" id="KW-1185">Reference proteome</keyword>
<dbReference type="Proteomes" id="UP000193570">
    <property type="component" value="Unassembled WGS sequence"/>
</dbReference>
<proteinExistence type="predicted"/>
<dbReference type="EMBL" id="FWFK01000001">
    <property type="protein sequence ID" value="SLN17575.1"/>
    <property type="molecule type" value="Genomic_DNA"/>
</dbReference>
<dbReference type="RefSeq" id="WP_085790306.1">
    <property type="nucleotide sequence ID" value="NZ_FWFK01000001.1"/>
</dbReference>
<dbReference type="Gene3D" id="3.40.50.12140">
    <property type="entry name" value="Domain of unknown function DUF4159"/>
    <property type="match status" value="1"/>
</dbReference>
<dbReference type="InterPro" id="IPR029062">
    <property type="entry name" value="Class_I_gatase-like"/>
</dbReference>
<dbReference type="CDD" id="cd03143">
    <property type="entry name" value="A4_beta-galactosidase_middle_domain"/>
    <property type="match status" value="1"/>
</dbReference>
<evidence type="ECO:0000313" key="4">
    <source>
        <dbReference type="EMBL" id="SLN17575.1"/>
    </source>
</evidence>
<keyword evidence="1" id="KW-0812">Transmembrane</keyword>
<dbReference type="PANTHER" id="PTHR37464:SF1">
    <property type="entry name" value="BLL2463 PROTEIN"/>
    <property type="match status" value="1"/>
</dbReference>
<feature type="transmembrane region" description="Helical" evidence="1">
    <location>
        <begin position="61"/>
        <end position="83"/>
    </location>
</feature>
<dbReference type="Pfam" id="PF07584">
    <property type="entry name" value="BatA"/>
    <property type="match status" value="1"/>
</dbReference>
<protein>
    <recommendedName>
        <fullName evidence="6">LytTR family transcriptional regulator</fullName>
    </recommendedName>
</protein>
<sequence length="927" mass="98746">MTLFGAIGFTTPWLLLGLLALPVLWILLRAVPPAPVRRLFPGVVLLLGLKDEEQVSDRTPWWLLLLRMLAVAAVIIGLAGPILNPETDAETAGDRPLLIVTDASWASAADWRAREESLDAMLSQAARDDRPVALMRLTAPETVSFQSAGALRQRLSGIRPEPWEPDAARMGRAAELLPQAPFDTYWFSDGIARDGREALLDALEGSGRVTVYESPQSLYALAPARFDGGDVALTLKRLRPGPEREVTVNAEGRDPAGNPATLATLPMTFADGAVIAEGALSLPAELRARVDRFEVATSSSAGALTLSDDSLRRREVALIAGTENREGLELLSPLHYLERALAPTAELIDGALTDVLPANPDVIVLADVATLGGDAGTVREWVEGGGLLVRFAGPRLAASDVSRGDEDPLMPVRLRAGGRSVGGAMSWGEPKTLAPFDAESPFFGLEIPEEVTVSAQVMAQPDPSLASRVVAQLSDGTPLVTRKRVGDGQVVLFHVTANAEWSTLPLSGLFVSMLERLAVSSMPAQPEVDELEGTTWQPELVLDAFGELRDAGTLPGVAGEALASDPLGPDLRPGLYSGEDRSLARNVVTADTELRPTVWPDRITVEGLAGPEEQPLAGWLLALAILMLFADILASLALSGRLRGARAAPVAAALAVAALMAPTGADAQDVTEADDGDAFAIAATAEVTLAHVLTGDDDIDEVAAAGLQGLSDTLFFRTSVEPGPPIGVDLETDELAFFPLLYWPVTPDQPTPSTEAYAKLNEYLRSGGMILFDTRDADIAGFGASSPNGRKLQELAQPLDIPPLEPVPQDHVLTRTFYLLQDFPGRYVGRDVWVEAAPPDAELVEGMPFRNLNDNVTPVVIGGNDWAGAWAVAESGQPLLPLGRGFSGERQREIAYRFGVNLVMHVLTGNYKSDQVHVPALLDRLGQ</sequence>